<evidence type="ECO:0000259" key="3">
    <source>
        <dbReference type="PROSITE" id="PS51186"/>
    </source>
</evidence>
<dbReference type="Pfam" id="PF00583">
    <property type="entry name" value="Acetyltransf_1"/>
    <property type="match status" value="1"/>
</dbReference>
<dbReference type="EMBL" id="JQED01000017">
    <property type="protein sequence ID" value="KGJ92716.1"/>
    <property type="molecule type" value="Genomic_DNA"/>
</dbReference>
<accession>A0A099KQF5</accession>
<evidence type="ECO:0000313" key="4">
    <source>
        <dbReference type="EMBL" id="KGJ92716.1"/>
    </source>
</evidence>
<dbReference type="OrthoDB" id="9803233at2"/>
<organism evidence="4 5">
    <name type="scientific">Colwellia psychrerythraea</name>
    <name type="common">Vibrio psychroerythus</name>
    <dbReference type="NCBI Taxonomy" id="28229"/>
    <lineage>
        <taxon>Bacteria</taxon>
        <taxon>Pseudomonadati</taxon>
        <taxon>Pseudomonadota</taxon>
        <taxon>Gammaproteobacteria</taxon>
        <taxon>Alteromonadales</taxon>
        <taxon>Colwelliaceae</taxon>
        <taxon>Colwellia</taxon>
    </lineage>
</organism>
<dbReference type="PROSITE" id="PS51186">
    <property type="entry name" value="GNAT"/>
    <property type="match status" value="1"/>
</dbReference>
<evidence type="ECO:0000256" key="2">
    <source>
        <dbReference type="ARBA" id="ARBA00023315"/>
    </source>
</evidence>
<proteinExistence type="predicted"/>
<dbReference type="PANTHER" id="PTHR43877:SF5">
    <property type="entry name" value="BLL8307 PROTEIN"/>
    <property type="match status" value="1"/>
</dbReference>
<dbReference type="PATRIC" id="fig|28229.4.peg.2007"/>
<dbReference type="Gene3D" id="3.40.630.30">
    <property type="match status" value="1"/>
</dbReference>
<dbReference type="SUPFAM" id="SSF55729">
    <property type="entry name" value="Acyl-CoA N-acyltransferases (Nat)"/>
    <property type="match status" value="1"/>
</dbReference>
<dbReference type="InterPro" id="IPR016181">
    <property type="entry name" value="Acyl_CoA_acyltransferase"/>
</dbReference>
<dbReference type="GO" id="GO:0016747">
    <property type="term" value="F:acyltransferase activity, transferring groups other than amino-acyl groups"/>
    <property type="evidence" value="ECO:0007669"/>
    <property type="project" value="InterPro"/>
</dbReference>
<keyword evidence="2" id="KW-0012">Acyltransferase</keyword>
<dbReference type="CDD" id="cd04301">
    <property type="entry name" value="NAT_SF"/>
    <property type="match status" value="1"/>
</dbReference>
<sequence length="152" mass="16945">MKVCIGSLTHPSVIALLEQHHQEMLLHSPPESVHALDLSALAQREITFLCVWKNGELAGCGALKELDETHGEIKSMRTSANFLRQGVAKCLLEYIFAEAISRGYQRLSLETGTMDAFLPAQALYQQLGFHPCQPFADYQEDPYSTFMSKSIS</sequence>
<reference evidence="4 5" key="1">
    <citation type="submission" date="2014-08" db="EMBL/GenBank/DDBJ databases">
        <title>Genomic and Phenotypic Diversity of Colwellia psychrerythraea strains from Disparate Marine Basins.</title>
        <authorList>
            <person name="Techtmann S.M."/>
            <person name="Stelling S.C."/>
            <person name="Utturkar S.M."/>
            <person name="Alshibli N."/>
            <person name="Harris A."/>
            <person name="Brown S.D."/>
            <person name="Hazen T.C."/>
        </authorList>
    </citation>
    <scope>NUCLEOTIDE SEQUENCE [LARGE SCALE GENOMIC DNA]</scope>
    <source>
        <strain evidence="4 5">ND2E</strain>
    </source>
</reference>
<dbReference type="Proteomes" id="UP000029843">
    <property type="component" value="Unassembled WGS sequence"/>
</dbReference>
<evidence type="ECO:0000256" key="1">
    <source>
        <dbReference type="ARBA" id="ARBA00022679"/>
    </source>
</evidence>
<keyword evidence="1 4" id="KW-0808">Transferase</keyword>
<evidence type="ECO:0000313" key="5">
    <source>
        <dbReference type="Proteomes" id="UP000029843"/>
    </source>
</evidence>
<gene>
    <name evidence="4" type="ORF">ND2E_2964</name>
</gene>
<dbReference type="InterPro" id="IPR000182">
    <property type="entry name" value="GNAT_dom"/>
</dbReference>
<comment type="caution">
    <text evidence="4">The sequence shown here is derived from an EMBL/GenBank/DDBJ whole genome shotgun (WGS) entry which is preliminary data.</text>
</comment>
<protein>
    <submittedName>
        <fullName evidence="4">GCN5-related N-acetyltransferase</fullName>
    </submittedName>
</protein>
<dbReference type="InterPro" id="IPR050832">
    <property type="entry name" value="Bact_Acetyltransf"/>
</dbReference>
<dbReference type="PANTHER" id="PTHR43877">
    <property type="entry name" value="AMINOALKYLPHOSPHONATE N-ACETYLTRANSFERASE-RELATED-RELATED"/>
    <property type="match status" value="1"/>
</dbReference>
<name>A0A099KQF5_COLPS</name>
<dbReference type="AlphaFoldDB" id="A0A099KQF5"/>
<feature type="domain" description="N-acetyltransferase" evidence="3">
    <location>
        <begin position="3"/>
        <end position="152"/>
    </location>
</feature>
<dbReference type="RefSeq" id="WP_033093699.1">
    <property type="nucleotide sequence ID" value="NZ_JQED01000017.1"/>
</dbReference>